<proteinExistence type="predicted"/>
<gene>
    <name evidence="1" type="ORF">BV22DRAFT_719325</name>
</gene>
<protein>
    <submittedName>
        <fullName evidence="1">GroES-like protein</fullName>
    </submittedName>
</protein>
<comment type="caution">
    <text evidence="1">The sequence shown here is derived from an EMBL/GenBank/DDBJ whole genome shotgun (WGS) entry which is preliminary data.</text>
</comment>
<keyword evidence="2" id="KW-1185">Reference proteome</keyword>
<evidence type="ECO:0000313" key="1">
    <source>
        <dbReference type="EMBL" id="KAH7921596.1"/>
    </source>
</evidence>
<sequence length="345" mass="36684">MPGDQLALILLSKQGRLAVAPRGRPEPGPGEVLIKVQAAALNPSDAKIAKLGIFVEHYPAVLGSDGAGVVEEVGEGVTTFAVGDRIFCHGAFDDNDLATFQQYTVAVADFAAKIPRGISFDEASTIPLGIGTAAIGLYGTVHGIGLVAPWEQGGQGKYARSPIMIFGGSGSVGNFVIQLAKLSGFSPIITTSNMRHSDFLRSIGATHVVDRYLSLSALRAAVGRITSAPINVVYDTISIRDTQKAAWDLLAPTGKLVLTLPSLIEKEAGDRREIVLTNGSPHRAPNRETGRELWANMERWVEEGHIVPNHVETLPHGLDGIIDGLERLYTGHVDGVKLVAHPQES</sequence>
<evidence type="ECO:0000313" key="2">
    <source>
        <dbReference type="Proteomes" id="UP000790709"/>
    </source>
</evidence>
<accession>A0ACB8B7A4</accession>
<reference evidence="1" key="1">
    <citation type="journal article" date="2021" name="New Phytol.">
        <title>Evolutionary innovations through gain and loss of genes in the ectomycorrhizal Boletales.</title>
        <authorList>
            <person name="Wu G."/>
            <person name="Miyauchi S."/>
            <person name="Morin E."/>
            <person name="Kuo A."/>
            <person name="Drula E."/>
            <person name="Varga T."/>
            <person name="Kohler A."/>
            <person name="Feng B."/>
            <person name="Cao Y."/>
            <person name="Lipzen A."/>
            <person name="Daum C."/>
            <person name="Hundley H."/>
            <person name="Pangilinan J."/>
            <person name="Johnson J."/>
            <person name="Barry K."/>
            <person name="LaButti K."/>
            <person name="Ng V."/>
            <person name="Ahrendt S."/>
            <person name="Min B."/>
            <person name="Choi I.G."/>
            <person name="Park H."/>
            <person name="Plett J.M."/>
            <person name="Magnuson J."/>
            <person name="Spatafora J.W."/>
            <person name="Nagy L.G."/>
            <person name="Henrissat B."/>
            <person name="Grigoriev I.V."/>
            <person name="Yang Z.L."/>
            <person name="Xu J."/>
            <person name="Martin F.M."/>
        </authorList>
    </citation>
    <scope>NUCLEOTIDE SEQUENCE</scope>
    <source>
        <strain evidence="1">KUC20120723A-06</strain>
    </source>
</reference>
<organism evidence="1 2">
    <name type="scientific">Leucogyrophana mollusca</name>
    <dbReference type="NCBI Taxonomy" id="85980"/>
    <lineage>
        <taxon>Eukaryota</taxon>
        <taxon>Fungi</taxon>
        <taxon>Dikarya</taxon>
        <taxon>Basidiomycota</taxon>
        <taxon>Agaricomycotina</taxon>
        <taxon>Agaricomycetes</taxon>
        <taxon>Agaricomycetidae</taxon>
        <taxon>Boletales</taxon>
        <taxon>Boletales incertae sedis</taxon>
        <taxon>Leucogyrophana</taxon>
    </lineage>
</organism>
<dbReference type="EMBL" id="MU266519">
    <property type="protein sequence ID" value="KAH7921596.1"/>
    <property type="molecule type" value="Genomic_DNA"/>
</dbReference>
<dbReference type="Proteomes" id="UP000790709">
    <property type="component" value="Unassembled WGS sequence"/>
</dbReference>
<name>A0ACB8B7A4_9AGAM</name>